<protein>
    <recommendedName>
        <fullName evidence="2">Adhesin domain-containing protein</fullName>
    </recommendedName>
</protein>
<accession>A0A455SEP4</accession>
<proteinExistence type="predicted"/>
<evidence type="ECO:0000313" key="1">
    <source>
        <dbReference type="EMBL" id="BBH85791.1"/>
    </source>
</evidence>
<gene>
    <name evidence="1" type="ORF">KTC_05420</name>
</gene>
<dbReference type="EMBL" id="AP019376">
    <property type="protein sequence ID" value="BBH85791.1"/>
    <property type="molecule type" value="Genomic_DNA"/>
</dbReference>
<reference evidence="1" key="1">
    <citation type="submission" date="2018-12" db="EMBL/GenBank/DDBJ databases">
        <title>Novel natural products biosynthetic potential of the class Ktedonobacteria.</title>
        <authorList>
            <person name="Zheng Y."/>
            <person name="Saitou A."/>
            <person name="Wang C.M."/>
            <person name="Toyoda A."/>
            <person name="Minakuchi Y."/>
            <person name="Sekiguchi Y."/>
            <person name="Ueda K."/>
            <person name="Takano H."/>
            <person name="Sakai Y."/>
            <person name="Yokota A."/>
            <person name="Yabe S."/>
        </authorList>
    </citation>
    <scope>NUCLEOTIDE SEQUENCE</scope>
    <source>
        <strain evidence="1">COM3</strain>
    </source>
</reference>
<sequence>MWQQAFSIQGHKPRIVFSTIEGNIAVRTWEKKEIMVEAAEPIQGLRFEADTLFVSHYRSDVTAWVPRIKGLLFNYTNTQVTVERSTGTVSIERTGSVDIRNHTGRGFLDRIEGSVHLFQISDGVESTSIGGSLEAFELPSLRVLGSVGGSTTTRQCGQVALENIGGSLTATGIGDMLSCENVGGSIHIQDSPRAVINTPRAGGSATIEQVGTIRSVHVGGSLTLAGNITNEGPTSFFAGGSITYLLPANPHMTIQAYCGGNIRGSAVAQSRNNAATLIYGEGSNMLTLHAGGSITIHGNQVNR</sequence>
<dbReference type="AlphaFoldDB" id="A0A455SEP4"/>
<organism evidence="1">
    <name type="scientific">Thermosporothrix sp. COM3</name>
    <dbReference type="NCBI Taxonomy" id="2490863"/>
    <lineage>
        <taxon>Bacteria</taxon>
        <taxon>Bacillati</taxon>
        <taxon>Chloroflexota</taxon>
        <taxon>Ktedonobacteria</taxon>
        <taxon>Ktedonobacterales</taxon>
        <taxon>Thermosporotrichaceae</taxon>
        <taxon>Thermosporothrix</taxon>
    </lineage>
</organism>
<name>A0A455SEP4_9CHLR</name>
<evidence type="ECO:0008006" key="2">
    <source>
        <dbReference type="Google" id="ProtNLM"/>
    </source>
</evidence>